<accession>A0A4Z2JC00</accession>
<dbReference type="AlphaFoldDB" id="A0A4Z2JC00"/>
<gene>
    <name evidence="2" type="primary">SYCP2_1</name>
    <name evidence="2" type="ORF">EYF80_002073</name>
</gene>
<feature type="region of interest" description="Disordered" evidence="1">
    <location>
        <begin position="183"/>
        <end position="215"/>
    </location>
</feature>
<keyword evidence="3" id="KW-1185">Reference proteome</keyword>
<sequence length="215" mass="24743">MVEVYNKHSLKTVQQHVSCLNTQVTKYRTQRLEQVQKVLMEEINQLEKDDTVLTSMERDLTIYWKKQSVAFHSYREQGTVRNEALKKALRTNVCHSVEYEEKIFTSQMCMIRNDMKSAQDRLLSEMMSRVLEQCSRRAEDEEASGSLELSAAAQLKKMLKLSISSQKKLLAFMAGGTWRDKRAEEPRYELSRGQPPRPPSASTPPSIFSSFVLSG</sequence>
<name>A0A4Z2JC00_9TELE</name>
<dbReference type="GO" id="GO:0000800">
    <property type="term" value="C:lateral element"/>
    <property type="evidence" value="ECO:0007669"/>
    <property type="project" value="TreeGrafter"/>
</dbReference>
<protein>
    <submittedName>
        <fullName evidence="2">Synaptonemal complex protein 2</fullName>
    </submittedName>
</protein>
<evidence type="ECO:0000313" key="3">
    <source>
        <dbReference type="Proteomes" id="UP000314294"/>
    </source>
</evidence>
<reference evidence="2 3" key="1">
    <citation type="submission" date="2019-03" db="EMBL/GenBank/DDBJ databases">
        <title>First draft genome of Liparis tanakae, snailfish: a comprehensive survey of snailfish specific genes.</title>
        <authorList>
            <person name="Kim W."/>
            <person name="Song I."/>
            <person name="Jeong J.-H."/>
            <person name="Kim D."/>
            <person name="Kim S."/>
            <person name="Ryu S."/>
            <person name="Song J.Y."/>
            <person name="Lee S.K."/>
        </authorList>
    </citation>
    <scope>NUCLEOTIDE SEQUENCE [LARGE SCALE GENOMIC DNA]</scope>
    <source>
        <tissue evidence="2">Muscle</tissue>
    </source>
</reference>
<dbReference type="PANTHER" id="PTHR15607">
    <property type="entry name" value="SYNAPTONEMAL COMPLEX PROTEIN-RELATED"/>
    <property type="match status" value="1"/>
</dbReference>
<dbReference type="GO" id="GO:0007140">
    <property type="term" value="P:male meiotic nuclear division"/>
    <property type="evidence" value="ECO:0007669"/>
    <property type="project" value="TreeGrafter"/>
</dbReference>
<dbReference type="OrthoDB" id="10256849at2759"/>
<dbReference type="InterPro" id="IPR024835">
    <property type="entry name" value="SYCP2-like"/>
</dbReference>
<dbReference type="GO" id="GO:0007143">
    <property type="term" value="P:female meiotic nuclear division"/>
    <property type="evidence" value="ECO:0007669"/>
    <property type="project" value="TreeGrafter"/>
</dbReference>
<evidence type="ECO:0000256" key="1">
    <source>
        <dbReference type="SAM" id="MobiDB-lite"/>
    </source>
</evidence>
<comment type="caution">
    <text evidence="2">The sequence shown here is derived from an EMBL/GenBank/DDBJ whole genome shotgun (WGS) entry which is preliminary data.</text>
</comment>
<evidence type="ECO:0000313" key="2">
    <source>
        <dbReference type="EMBL" id="TNN87726.1"/>
    </source>
</evidence>
<dbReference type="EMBL" id="SRLO01000009">
    <property type="protein sequence ID" value="TNN87726.1"/>
    <property type="molecule type" value="Genomic_DNA"/>
</dbReference>
<proteinExistence type="predicted"/>
<organism evidence="2 3">
    <name type="scientific">Liparis tanakae</name>
    <name type="common">Tanaka's snailfish</name>
    <dbReference type="NCBI Taxonomy" id="230148"/>
    <lineage>
        <taxon>Eukaryota</taxon>
        <taxon>Metazoa</taxon>
        <taxon>Chordata</taxon>
        <taxon>Craniata</taxon>
        <taxon>Vertebrata</taxon>
        <taxon>Euteleostomi</taxon>
        <taxon>Actinopterygii</taxon>
        <taxon>Neopterygii</taxon>
        <taxon>Teleostei</taxon>
        <taxon>Neoteleostei</taxon>
        <taxon>Acanthomorphata</taxon>
        <taxon>Eupercaria</taxon>
        <taxon>Perciformes</taxon>
        <taxon>Cottioidei</taxon>
        <taxon>Cottales</taxon>
        <taxon>Liparidae</taxon>
        <taxon>Liparis</taxon>
    </lineage>
</organism>
<dbReference type="PANTHER" id="PTHR15607:SF12">
    <property type="entry name" value="SYNAPTONEMAL COMPLEX PROTEIN 2"/>
    <property type="match status" value="1"/>
</dbReference>
<dbReference type="GO" id="GO:0000779">
    <property type="term" value="C:condensed chromosome, centromeric region"/>
    <property type="evidence" value="ECO:0007669"/>
    <property type="project" value="TreeGrafter"/>
</dbReference>
<dbReference type="Proteomes" id="UP000314294">
    <property type="component" value="Unassembled WGS sequence"/>
</dbReference>